<keyword evidence="6" id="KW-0539">Nucleus</keyword>
<name>A0A9P6T2N0_9FUNG</name>
<feature type="compositionally biased region" description="Polar residues" evidence="7">
    <location>
        <begin position="8"/>
        <end position="24"/>
    </location>
</feature>
<dbReference type="GO" id="GO:0005634">
    <property type="term" value="C:nucleus"/>
    <property type="evidence" value="ECO:0007669"/>
    <property type="project" value="UniProtKB-SubCell"/>
</dbReference>
<evidence type="ECO:0000256" key="3">
    <source>
        <dbReference type="ARBA" id="ARBA00022491"/>
    </source>
</evidence>
<comment type="subcellular location">
    <subcellularLocation>
        <location evidence="1">Nucleus</location>
    </subcellularLocation>
</comment>
<keyword evidence="5" id="KW-0804">Transcription</keyword>
<keyword evidence="10" id="KW-1185">Reference proteome</keyword>
<comment type="similarity">
    <text evidence="2">Belongs to the SAP30 family.</text>
</comment>
<dbReference type="Proteomes" id="UP000703661">
    <property type="component" value="Unassembled WGS sequence"/>
</dbReference>
<evidence type="ECO:0000256" key="2">
    <source>
        <dbReference type="ARBA" id="ARBA00006283"/>
    </source>
</evidence>
<evidence type="ECO:0000256" key="4">
    <source>
        <dbReference type="ARBA" id="ARBA00023015"/>
    </source>
</evidence>
<dbReference type="AlphaFoldDB" id="A0A9P6T2N0"/>
<organism evidence="9 10">
    <name type="scientific">Entomortierella chlamydospora</name>
    <dbReference type="NCBI Taxonomy" id="101097"/>
    <lineage>
        <taxon>Eukaryota</taxon>
        <taxon>Fungi</taxon>
        <taxon>Fungi incertae sedis</taxon>
        <taxon>Mucoromycota</taxon>
        <taxon>Mortierellomycotina</taxon>
        <taxon>Mortierellomycetes</taxon>
        <taxon>Mortierellales</taxon>
        <taxon>Mortierellaceae</taxon>
        <taxon>Entomortierella</taxon>
    </lineage>
</organism>
<gene>
    <name evidence="9" type="ORF">BGZ80_003792</name>
</gene>
<dbReference type="EMBL" id="JAAAID010000202">
    <property type="protein sequence ID" value="KAG0020678.1"/>
    <property type="molecule type" value="Genomic_DNA"/>
</dbReference>
<evidence type="ECO:0000256" key="6">
    <source>
        <dbReference type="ARBA" id="ARBA00023242"/>
    </source>
</evidence>
<evidence type="ECO:0000256" key="1">
    <source>
        <dbReference type="ARBA" id="ARBA00004123"/>
    </source>
</evidence>
<dbReference type="InterPro" id="IPR024145">
    <property type="entry name" value="His_deAcase_SAP30/SAP30L"/>
</dbReference>
<evidence type="ECO:0000313" key="9">
    <source>
        <dbReference type="EMBL" id="KAG0020678.1"/>
    </source>
</evidence>
<keyword evidence="4" id="KW-0805">Transcription regulation</keyword>
<dbReference type="InterPro" id="IPR025718">
    <property type="entry name" value="SAP30_Sin3-bd"/>
</dbReference>
<dbReference type="Gene3D" id="6.10.160.20">
    <property type="match status" value="1"/>
</dbReference>
<evidence type="ECO:0000256" key="7">
    <source>
        <dbReference type="SAM" id="MobiDB-lite"/>
    </source>
</evidence>
<evidence type="ECO:0000256" key="5">
    <source>
        <dbReference type="ARBA" id="ARBA00023163"/>
    </source>
</evidence>
<evidence type="ECO:0000313" key="10">
    <source>
        <dbReference type="Proteomes" id="UP000703661"/>
    </source>
</evidence>
<accession>A0A9P6T2N0</accession>
<dbReference type="InterPro" id="IPR038291">
    <property type="entry name" value="SAP30_C_sf"/>
</dbReference>
<sequence length="161" mass="16917">MAPKQKASETSGKSHANNNSNDRQGNSERGHGHANGNSASERGGGGSGAGNERSTSGAGHGHGHAHGEKTSSSNAGSGAGAKRKAETPIITVDIADMDINALRRYCRLNKLKPKSKSKDDLVAAATKHWNSVNAKEIDSVAYFLFAVKHRHNVLKLTMPLP</sequence>
<dbReference type="Pfam" id="PF13867">
    <property type="entry name" value="SAP30_Sin3_bdg"/>
    <property type="match status" value="1"/>
</dbReference>
<proteinExistence type="inferred from homology"/>
<evidence type="ECO:0000259" key="8">
    <source>
        <dbReference type="Pfam" id="PF13867"/>
    </source>
</evidence>
<dbReference type="PANTHER" id="PTHR13286">
    <property type="entry name" value="SAP30"/>
    <property type="match status" value="1"/>
</dbReference>
<protein>
    <recommendedName>
        <fullName evidence="8">Histone deacetylase complex subunit SAP30 Sin3 binding domain-containing protein</fullName>
    </recommendedName>
</protein>
<feature type="region of interest" description="Disordered" evidence="7">
    <location>
        <begin position="1"/>
        <end position="87"/>
    </location>
</feature>
<reference evidence="9" key="1">
    <citation type="journal article" date="2020" name="Fungal Divers.">
        <title>Resolving the Mortierellaceae phylogeny through synthesis of multi-gene phylogenetics and phylogenomics.</title>
        <authorList>
            <person name="Vandepol N."/>
            <person name="Liber J."/>
            <person name="Desiro A."/>
            <person name="Na H."/>
            <person name="Kennedy M."/>
            <person name="Barry K."/>
            <person name="Grigoriev I.V."/>
            <person name="Miller A.N."/>
            <person name="O'Donnell K."/>
            <person name="Stajich J.E."/>
            <person name="Bonito G."/>
        </authorList>
    </citation>
    <scope>NUCLEOTIDE SEQUENCE</scope>
    <source>
        <strain evidence="9">NRRL 2769</strain>
    </source>
</reference>
<feature type="domain" description="Histone deacetylase complex subunit SAP30 Sin3 binding" evidence="8">
    <location>
        <begin position="98"/>
        <end position="148"/>
    </location>
</feature>
<comment type="caution">
    <text evidence="9">The sequence shown here is derived from an EMBL/GenBank/DDBJ whole genome shotgun (WGS) entry which is preliminary data.</text>
</comment>
<keyword evidence="3" id="KW-0678">Repressor</keyword>